<dbReference type="Pfam" id="PF13641">
    <property type="entry name" value="Glyco_tranf_2_3"/>
    <property type="match status" value="1"/>
</dbReference>
<dbReference type="GO" id="GO:0016020">
    <property type="term" value="C:membrane"/>
    <property type="evidence" value="ECO:0007669"/>
    <property type="project" value="UniProtKB-SubCell"/>
</dbReference>
<proteinExistence type="predicted"/>
<organism evidence="10 11">
    <name type="scientific">Ascochyta lentis</name>
    <dbReference type="NCBI Taxonomy" id="205686"/>
    <lineage>
        <taxon>Eukaryota</taxon>
        <taxon>Fungi</taxon>
        <taxon>Dikarya</taxon>
        <taxon>Ascomycota</taxon>
        <taxon>Pezizomycotina</taxon>
        <taxon>Dothideomycetes</taxon>
        <taxon>Pleosporomycetidae</taxon>
        <taxon>Pleosporales</taxon>
        <taxon>Pleosporineae</taxon>
        <taxon>Didymellaceae</taxon>
        <taxon>Ascochyta</taxon>
    </lineage>
</organism>
<feature type="signal peptide" evidence="9">
    <location>
        <begin position="1"/>
        <end position="15"/>
    </location>
</feature>
<accession>A0A8H7J7Y0</accession>
<keyword evidence="6 8" id="KW-0472">Membrane</keyword>
<keyword evidence="11" id="KW-1185">Reference proteome</keyword>
<keyword evidence="7" id="KW-0325">Glycoprotein</keyword>
<comment type="caution">
    <text evidence="10">The sequence shown here is derived from an EMBL/GenBank/DDBJ whole genome shotgun (WGS) entry which is preliminary data.</text>
</comment>
<evidence type="ECO:0000313" key="11">
    <source>
        <dbReference type="Proteomes" id="UP000651452"/>
    </source>
</evidence>
<evidence type="ECO:0000256" key="8">
    <source>
        <dbReference type="SAM" id="Phobius"/>
    </source>
</evidence>
<sequence>MNWLFFVTVLGTVFAVLTAGFYVSPTTTSESLVYGMAAWVLFLMYEYRRKTESPSFSKALGMTFHIVPALFLHGTCYLADQASSSADVWIVALLLFRYWRTVVQLYFWHQYQPARPTTNDALRAQDCTVLLPTVGPVGNKVFEHLVSSVLVNRPARVVFSTNTAAAATAVAAFLQDFYPRYRVGETDYQQRHNLAGTDIASEINIINIGESSKRRQIVAGLEYVGTRIVVSSDDTAEWTPSWLDEALAAFNDGDVGLVGTRKWVRRLPAPAVKPGDGVFYNAWLRWYARFWNNMGGLYLIRHNFEIQSTNAADGGVFCVSGRSCLIRACILDEAFQRTFTNEFILGCGPVQPDDDIFITRWILKAGWKVKVQCQREATMTTILGSYPENFKFFPQQCQRWSRSTFRQNPIALFLDRNIWWEWPLTVWTTYFPWLYNAALVWDLLAVYTLTQTTLFTQSAHPRLLLAAFVYFLQLTKLVKTAAWWWAHPVDFLLYFVIPMYPAFTYRHSLMKIHTAFTCLDMEWSGRKLPPPEQKEE</sequence>
<dbReference type="Proteomes" id="UP000651452">
    <property type="component" value="Unassembled WGS sequence"/>
</dbReference>
<protein>
    <recommendedName>
        <fullName evidence="12">Glycosyltransferase family 2 protein</fullName>
    </recommendedName>
</protein>
<evidence type="ECO:0000256" key="4">
    <source>
        <dbReference type="ARBA" id="ARBA00022692"/>
    </source>
</evidence>
<evidence type="ECO:0000313" key="10">
    <source>
        <dbReference type="EMBL" id="KAF9698716.1"/>
    </source>
</evidence>
<comment type="subcellular location">
    <subcellularLocation>
        <location evidence="1">Membrane</location>
    </subcellularLocation>
</comment>
<dbReference type="AlphaFoldDB" id="A0A8H7J7Y0"/>
<evidence type="ECO:0000256" key="6">
    <source>
        <dbReference type="ARBA" id="ARBA00023136"/>
    </source>
</evidence>
<name>A0A8H7J7Y0_9PLEO</name>
<evidence type="ECO:0000256" key="7">
    <source>
        <dbReference type="ARBA" id="ARBA00023180"/>
    </source>
</evidence>
<evidence type="ECO:0000256" key="9">
    <source>
        <dbReference type="SAM" id="SignalP"/>
    </source>
</evidence>
<keyword evidence="2" id="KW-0328">Glycosyltransferase</keyword>
<reference evidence="10" key="1">
    <citation type="submission" date="2018-12" db="EMBL/GenBank/DDBJ databases">
        <authorList>
            <person name="Syme R.A."/>
            <person name="Farfan-Caceres L."/>
            <person name="Lichtenzveig J."/>
        </authorList>
    </citation>
    <scope>NUCLEOTIDE SEQUENCE</scope>
    <source>
        <strain evidence="10">Al4</strain>
    </source>
</reference>
<evidence type="ECO:0008006" key="12">
    <source>
        <dbReference type="Google" id="ProtNLM"/>
    </source>
</evidence>
<keyword evidence="4 8" id="KW-0812">Transmembrane</keyword>
<keyword evidence="3" id="KW-0808">Transferase</keyword>
<dbReference type="Gene3D" id="3.90.550.10">
    <property type="entry name" value="Spore Coat Polysaccharide Biosynthesis Protein SpsA, Chain A"/>
    <property type="match status" value="1"/>
</dbReference>
<evidence type="ECO:0000256" key="5">
    <source>
        <dbReference type="ARBA" id="ARBA00022989"/>
    </source>
</evidence>
<feature type="transmembrane region" description="Helical" evidence="8">
    <location>
        <begin position="491"/>
        <end position="509"/>
    </location>
</feature>
<evidence type="ECO:0000256" key="3">
    <source>
        <dbReference type="ARBA" id="ARBA00022679"/>
    </source>
</evidence>
<dbReference type="PANTHER" id="PTHR47844:SF1">
    <property type="entry name" value="EXOSTOSIN-LIKE 2"/>
    <property type="match status" value="1"/>
</dbReference>
<reference evidence="10" key="2">
    <citation type="submission" date="2020-09" db="EMBL/GenBank/DDBJ databases">
        <title>Reference genome assembly for Australian Ascochyta lentis isolate Al4.</title>
        <authorList>
            <person name="Lee R.C."/>
            <person name="Farfan-Caceres L.M."/>
            <person name="Debler J.W."/>
            <person name="Williams A.H."/>
            <person name="Henares B.M."/>
        </authorList>
    </citation>
    <scope>NUCLEOTIDE SEQUENCE</scope>
    <source>
        <strain evidence="10">Al4</strain>
    </source>
</reference>
<dbReference type="EMBL" id="RZGK01000005">
    <property type="protein sequence ID" value="KAF9698716.1"/>
    <property type="molecule type" value="Genomic_DNA"/>
</dbReference>
<dbReference type="InterPro" id="IPR029044">
    <property type="entry name" value="Nucleotide-diphossugar_trans"/>
</dbReference>
<keyword evidence="9" id="KW-0732">Signal</keyword>
<dbReference type="SUPFAM" id="SSF53448">
    <property type="entry name" value="Nucleotide-diphospho-sugar transferases"/>
    <property type="match status" value="1"/>
</dbReference>
<evidence type="ECO:0000256" key="2">
    <source>
        <dbReference type="ARBA" id="ARBA00022676"/>
    </source>
</evidence>
<keyword evidence="5 8" id="KW-1133">Transmembrane helix</keyword>
<dbReference type="GO" id="GO:0016757">
    <property type="term" value="F:glycosyltransferase activity"/>
    <property type="evidence" value="ECO:0007669"/>
    <property type="project" value="UniProtKB-KW"/>
</dbReference>
<gene>
    <name evidence="10" type="ORF">EKO04_003007</name>
</gene>
<dbReference type="PANTHER" id="PTHR47844">
    <property type="entry name" value="SYNTHASE CPS1, PUTATIVE (AFU_ORTHOLOGUE AFUA_7G02500)-RELATED"/>
    <property type="match status" value="1"/>
</dbReference>
<feature type="chain" id="PRO_5034334483" description="Glycosyltransferase family 2 protein" evidence="9">
    <location>
        <begin position="16"/>
        <end position="536"/>
    </location>
</feature>
<dbReference type="OrthoDB" id="2849215at2759"/>
<evidence type="ECO:0000256" key="1">
    <source>
        <dbReference type="ARBA" id="ARBA00004370"/>
    </source>
</evidence>
<dbReference type="InterPro" id="IPR052427">
    <property type="entry name" value="Glycosyltrans_GT2/GT47"/>
</dbReference>